<name>A0A1G8CUH0_9MICO</name>
<dbReference type="Proteomes" id="UP000198822">
    <property type="component" value="Chromosome I"/>
</dbReference>
<evidence type="ECO:0000313" key="2">
    <source>
        <dbReference type="EMBL" id="SDH48914.1"/>
    </source>
</evidence>
<dbReference type="STRING" id="399736.SAMN04489720_1409"/>
<proteinExistence type="predicted"/>
<evidence type="ECO:0000256" key="1">
    <source>
        <dbReference type="SAM" id="Phobius"/>
    </source>
</evidence>
<keyword evidence="1" id="KW-0472">Membrane</keyword>
<keyword evidence="1" id="KW-0812">Transmembrane</keyword>
<accession>A0A1G8CUH0</accession>
<feature type="transmembrane region" description="Helical" evidence="1">
    <location>
        <begin position="49"/>
        <end position="78"/>
    </location>
</feature>
<dbReference type="AlphaFoldDB" id="A0A1G8CUH0"/>
<sequence length="210" mass="21784">MAIPTPGAAVPLDQPIYGATFRQSVSRLFRKYATFTGRASRSEFWWTQLFTNVVVLAATVPLMVTLVGQIASTIGYAVSASSVGSTGSSTMPIDIIGWMLGSIVAMLPLFVIAFALMVPTYALGARRLHDAGLSGWFMALAPVTGGVAVLVIGFLPSKVEGLRYEQPGSVPLLAPGLVVPAPGFGAAPQAGAPYGVVGQPFGYAPSGQPR</sequence>
<keyword evidence="3" id="KW-1185">Reference proteome</keyword>
<protein>
    <submittedName>
        <fullName evidence="2">Uncharacterized membrane protein YhaH, DUF805 family</fullName>
    </submittedName>
</protein>
<feature type="transmembrane region" description="Helical" evidence="1">
    <location>
        <begin position="98"/>
        <end position="123"/>
    </location>
</feature>
<dbReference type="GO" id="GO:0005886">
    <property type="term" value="C:plasma membrane"/>
    <property type="evidence" value="ECO:0007669"/>
    <property type="project" value="TreeGrafter"/>
</dbReference>
<dbReference type="RefSeq" id="WP_092503680.1">
    <property type="nucleotide sequence ID" value="NZ_LT629695.1"/>
</dbReference>
<gene>
    <name evidence="2" type="ORF">SAMN04489720_1409</name>
</gene>
<feature type="transmembrane region" description="Helical" evidence="1">
    <location>
        <begin position="135"/>
        <end position="155"/>
    </location>
</feature>
<dbReference type="InterPro" id="IPR008523">
    <property type="entry name" value="DUF805"/>
</dbReference>
<keyword evidence="1" id="KW-1133">Transmembrane helix</keyword>
<dbReference type="PANTHER" id="PTHR34980">
    <property type="entry name" value="INNER MEMBRANE PROTEIN-RELATED-RELATED"/>
    <property type="match status" value="1"/>
</dbReference>
<dbReference type="OrthoDB" id="9812349at2"/>
<dbReference type="EMBL" id="LT629695">
    <property type="protein sequence ID" value="SDH48914.1"/>
    <property type="molecule type" value="Genomic_DNA"/>
</dbReference>
<dbReference type="Pfam" id="PF05656">
    <property type="entry name" value="DUF805"/>
    <property type="match status" value="1"/>
</dbReference>
<organism evidence="2 3">
    <name type="scientific">Agrococcus jejuensis</name>
    <dbReference type="NCBI Taxonomy" id="399736"/>
    <lineage>
        <taxon>Bacteria</taxon>
        <taxon>Bacillati</taxon>
        <taxon>Actinomycetota</taxon>
        <taxon>Actinomycetes</taxon>
        <taxon>Micrococcales</taxon>
        <taxon>Microbacteriaceae</taxon>
        <taxon>Agrococcus</taxon>
    </lineage>
</organism>
<reference evidence="3" key="1">
    <citation type="submission" date="2016-10" db="EMBL/GenBank/DDBJ databases">
        <authorList>
            <person name="Varghese N."/>
            <person name="Submissions S."/>
        </authorList>
    </citation>
    <scope>NUCLEOTIDE SEQUENCE [LARGE SCALE GENOMIC DNA]</scope>
    <source>
        <strain evidence="3">DSM 22002</strain>
    </source>
</reference>
<dbReference type="PANTHER" id="PTHR34980:SF2">
    <property type="entry name" value="INNER MEMBRANE PROTEIN YHAH-RELATED"/>
    <property type="match status" value="1"/>
</dbReference>
<evidence type="ECO:0000313" key="3">
    <source>
        <dbReference type="Proteomes" id="UP000198822"/>
    </source>
</evidence>